<name>A0A4W2IB39_BOBOX</name>
<accession>A0A4W2IB39</accession>
<organism evidence="2 3">
    <name type="scientific">Bos indicus x Bos taurus</name>
    <name type="common">Hybrid cattle</name>
    <dbReference type="NCBI Taxonomy" id="30522"/>
    <lineage>
        <taxon>Eukaryota</taxon>
        <taxon>Metazoa</taxon>
        <taxon>Chordata</taxon>
        <taxon>Craniata</taxon>
        <taxon>Vertebrata</taxon>
        <taxon>Euteleostomi</taxon>
        <taxon>Mammalia</taxon>
        <taxon>Eutheria</taxon>
        <taxon>Laurasiatheria</taxon>
        <taxon>Artiodactyla</taxon>
        <taxon>Ruminantia</taxon>
        <taxon>Pecora</taxon>
        <taxon>Bovidae</taxon>
        <taxon>Bovinae</taxon>
        <taxon>Bos</taxon>
    </lineage>
</organism>
<dbReference type="Ensembl" id="ENSBIXT00005030838.1">
    <property type="protein sequence ID" value="ENSBIXP00005039448.1"/>
    <property type="gene ID" value="ENSBIXG00005003679.1"/>
</dbReference>
<feature type="compositionally biased region" description="Basic and acidic residues" evidence="1">
    <location>
        <begin position="1"/>
        <end position="15"/>
    </location>
</feature>
<evidence type="ECO:0000313" key="2">
    <source>
        <dbReference type="Ensembl" id="ENSBIXP00005039448.1"/>
    </source>
</evidence>
<sequence length="89" mass="10178">MQDTRVNKKLPEEPQARPGLRPGYAARVRGLLGSFSLVLEKLLENQHAPIKTSGRKKLEEEWAETASTMAISVSLMWRPKFHPPIPWSW</sequence>
<feature type="region of interest" description="Disordered" evidence="1">
    <location>
        <begin position="1"/>
        <end position="21"/>
    </location>
</feature>
<evidence type="ECO:0000313" key="3">
    <source>
        <dbReference type="Proteomes" id="UP000429181"/>
    </source>
</evidence>
<dbReference type="AlphaFoldDB" id="A0A4W2IB39"/>
<dbReference type="GeneTree" id="ENSGT00960000191881"/>
<protein>
    <submittedName>
        <fullName evidence="2">Uncharacterized protein</fullName>
    </submittedName>
</protein>
<evidence type="ECO:0000256" key="1">
    <source>
        <dbReference type="SAM" id="MobiDB-lite"/>
    </source>
</evidence>
<reference evidence="2" key="2">
    <citation type="submission" date="2025-08" db="UniProtKB">
        <authorList>
            <consortium name="Ensembl"/>
        </authorList>
    </citation>
    <scope>IDENTIFICATION</scope>
</reference>
<reference evidence="2 3" key="1">
    <citation type="submission" date="2018-11" db="EMBL/GenBank/DDBJ databases">
        <title>Haplotype-resolved cattle genomes.</title>
        <authorList>
            <person name="Low W.Y."/>
            <person name="Tearle R."/>
            <person name="Bickhart D.M."/>
            <person name="Rosen B.D."/>
            <person name="Koren S."/>
            <person name="Rhie A."/>
            <person name="Hiendleder S."/>
            <person name="Phillippy A.M."/>
            <person name="Smith T.P.L."/>
            <person name="Williams J.L."/>
        </authorList>
    </citation>
    <scope>NUCLEOTIDE SEQUENCE [LARGE SCALE GENOMIC DNA]</scope>
</reference>
<dbReference type="Proteomes" id="UP000429181">
    <property type="component" value="Chromosome 15"/>
</dbReference>
<proteinExistence type="predicted"/>